<dbReference type="SUPFAM" id="SSF48452">
    <property type="entry name" value="TPR-like"/>
    <property type="match status" value="1"/>
</dbReference>
<evidence type="ECO:0000313" key="1">
    <source>
        <dbReference type="EMBL" id="SVC25411.1"/>
    </source>
</evidence>
<dbReference type="SMART" id="SM00028">
    <property type="entry name" value="TPR"/>
    <property type="match status" value="2"/>
</dbReference>
<dbReference type="Gene3D" id="1.25.40.10">
    <property type="entry name" value="Tetratricopeptide repeat domain"/>
    <property type="match status" value="1"/>
</dbReference>
<evidence type="ECO:0008006" key="2">
    <source>
        <dbReference type="Google" id="ProtNLM"/>
    </source>
</evidence>
<organism evidence="1">
    <name type="scientific">marine metagenome</name>
    <dbReference type="NCBI Taxonomy" id="408172"/>
    <lineage>
        <taxon>unclassified sequences</taxon>
        <taxon>metagenomes</taxon>
        <taxon>ecological metagenomes</taxon>
    </lineage>
</organism>
<gene>
    <name evidence="1" type="ORF">METZ01_LOCUS278265</name>
</gene>
<feature type="non-terminal residue" evidence="1">
    <location>
        <position position="1"/>
    </location>
</feature>
<dbReference type="Pfam" id="PF14559">
    <property type="entry name" value="TPR_19"/>
    <property type="match status" value="1"/>
</dbReference>
<name>A0A382KRY9_9ZZZZ</name>
<protein>
    <recommendedName>
        <fullName evidence="2">Peptidase M48 domain-containing protein</fullName>
    </recommendedName>
</protein>
<dbReference type="AlphaFoldDB" id="A0A382KRY9"/>
<dbReference type="InterPro" id="IPR019734">
    <property type="entry name" value="TPR_rpt"/>
</dbReference>
<dbReference type="EMBL" id="UINC01081500">
    <property type="protein sequence ID" value="SVC25411.1"/>
    <property type="molecule type" value="Genomic_DNA"/>
</dbReference>
<proteinExistence type="predicted"/>
<dbReference type="InterPro" id="IPR011990">
    <property type="entry name" value="TPR-like_helical_dom_sf"/>
</dbReference>
<reference evidence="1" key="1">
    <citation type="submission" date="2018-05" db="EMBL/GenBank/DDBJ databases">
        <authorList>
            <person name="Lanie J.A."/>
            <person name="Ng W.-L."/>
            <person name="Kazmierczak K.M."/>
            <person name="Andrzejewski T.M."/>
            <person name="Davidsen T.M."/>
            <person name="Wayne K.J."/>
            <person name="Tettelin H."/>
            <person name="Glass J.I."/>
            <person name="Rusch D."/>
            <person name="Podicherti R."/>
            <person name="Tsui H.-C.T."/>
            <person name="Winkler M.E."/>
        </authorList>
    </citation>
    <scope>NUCLEOTIDE SEQUENCE</scope>
</reference>
<accession>A0A382KRY9</accession>
<sequence length="242" mass="27968">HPLTKKRISDSKLRANEIKGSNYLNNLEYYLIRNRTFVHFFKIPRRAVSFFKQEIRKAKSGRERVLAGYGLALALSKDNKHKEAVEMARTTLNLKPESLILQTALLEVHIHAGNNLEAVALGRQLLDINPDNYPLSMLYARALMNQSDFDKSEEVLKELSLRRKNDPQVWYWLAEVQGLSKNILGLHQSRSEYFYVTGNYDQAIQHLRYALELAGNNFQLNESIRTKIENIHSTIEALKELS</sequence>